<organism evidence="10 11">
    <name type="scientific">Rhodococcus xishaensis</name>
    <dbReference type="NCBI Taxonomy" id="2487364"/>
    <lineage>
        <taxon>Bacteria</taxon>
        <taxon>Bacillati</taxon>
        <taxon>Actinomycetota</taxon>
        <taxon>Actinomycetes</taxon>
        <taxon>Mycobacteriales</taxon>
        <taxon>Nocardiaceae</taxon>
        <taxon>Rhodococcus</taxon>
    </lineage>
</organism>
<dbReference type="Gene3D" id="1.10.510.10">
    <property type="entry name" value="Transferase(Phosphotransferase) domain 1"/>
    <property type="match status" value="1"/>
</dbReference>
<name>A0A3S3AP31_9NOCA</name>
<keyword evidence="6 7" id="KW-0067">ATP-binding</keyword>
<reference evidence="10 11" key="1">
    <citation type="submission" date="2018-11" db="EMBL/GenBank/DDBJ databases">
        <title>Rhodococcus spongicola sp. nov. and Rhodococcus xishaensis sp. nov. from marine sponges.</title>
        <authorList>
            <person name="Li L."/>
            <person name="Lin H.W."/>
        </authorList>
    </citation>
    <scope>NUCLEOTIDE SEQUENCE [LARGE SCALE GENOMIC DNA]</scope>
    <source>
        <strain evidence="10 11">LHW51113</strain>
    </source>
</reference>
<proteinExistence type="predicted"/>
<evidence type="ECO:0000313" key="10">
    <source>
        <dbReference type="EMBL" id="RVW05152.1"/>
    </source>
</evidence>
<dbReference type="EC" id="2.7.11.1" evidence="1"/>
<keyword evidence="3" id="KW-0808">Transferase</keyword>
<evidence type="ECO:0000256" key="5">
    <source>
        <dbReference type="ARBA" id="ARBA00022777"/>
    </source>
</evidence>
<protein>
    <recommendedName>
        <fullName evidence="1">non-specific serine/threonine protein kinase</fullName>
        <ecNumber evidence="1">2.7.11.1</ecNumber>
    </recommendedName>
</protein>
<dbReference type="OrthoDB" id="9762169at2"/>
<sequence length="409" mass="43207">MTEQERTRPDRQSRAAIGPDYLMAGRYRLASKLGGGGMGAVWLAQDTLLDRKVAVKQVTSTVGMDEAEANELRQQVLREGRNAAQLSHDHAIAMYDVAVESGEPWLVMEYLPSRSLAEALGQVHTLAPIEVAQIGAQIAAALTEAHAADILHRDIKPGNILVADRGDALGVVKISDFGIARAKGDDAGSNASVITGTPAYFAPEVARGSDPTEASDVFSLGATLYTVVEGQPPFGIDNDAIALLHRVAKAEIYRPSRSGALTDTLLHMLEPDPKRRPTMAQARDELAAVALGSDTAGKLGLLIGEPVMNADGNIPKWAYRSASAGIPRRRIASTTATNLPAVQPKTPLGSVPRPAGRAWLRQLTEGVSGPQAPTDLRDRIVAAAPLAMAVMVGIIVLAFVVVLIVALAQ</sequence>
<keyword evidence="8" id="KW-1133">Transmembrane helix</keyword>
<dbReference type="InterPro" id="IPR011009">
    <property type="entry name" value="Kinase-like_dom_sf"/>
</dbReference>
<dbReference type="InterPro" id="IPR000719">
    <property type="entry name" value="Prot_kinase_dom"/>
</dbReference>
<gene>
    <name evidence="10" type="ORF">EGT50_00475</name>
</gene>
<evidence type="ECO:0000259" key="9">
    <source>
        <dbReference type="PROSITE" id="PS50011"/>
    </source>
</evidence>
<evidence type="ECO:0000256" key="3">
    <source>
        <dbReference type="ARBA" id="ARBA00022679"/>
    </source>
</evidence>
<feature type="transmembrane region" description="Helical" evidence="8">
    <location>
        <begin position="386"/>
        <end position="408"/>
    </location>
</feature>
<evidence type="ECO:0000256" key="7">
    <source>
        <dbReference type="PROSITE-ProRule" id="PRU10141"/>
    </source>
</evidence>
<feature type="domain" description="Protein kinase" evidence="9">
    <location>
        <begin position="27"/>
        <end position="289"/>
    </location>
</feature>
<dbReference type="PROSITE" id="PS00107">
    <property type="entry name" value="PROTEIN_KINASE_ATP"/>
    <property type="match status" value="1"/>
</dbReference>
<evidence type="ECO:0000256" key="6">
    <source>
        <dbReference type="ARBA" id="ARBA00022840"/>
    </source>
</evidence>
<accession>A0A3S3AP31</accession>
<dbReference type="Proteomes" id="UP000283479">
    <property type="component" value="Unassembled WGS sequence"/>
</dbReference>
<keyword evidence="5 10" id="KW-0418">Kinase</keyword>
<dbReference type="Gene3D" id="3.30.200.20">
    <property type="entry name" value="Phosphorylase Kinase, domain 1"/>
    <property type="match status" value="1"/>
</dbReference>
<dbReference type="PANTHER" id="PTHR43289">
    <property type="entry name" value="MITOGEN-ACTIVATED PROTEIN KINASE KINASE KINASE 20-RELATED"/>
    <property type="match status" value="1"/>
</dbReference>
<evidence type="ECO:0000256" key="4">
    <source>
        <dbReference type="ARBA" id="ARBA00022741"/>
    </source>
</evidence>
<keyword evidence="4 7" id="KW-0547">Nucleotide-binding</keyword>
<evidence type="ECO:0000256" key="1">
    <source>
        <dbReference type="ARBA" id="ARBA00012513"/>
    </source>
</evidence>
<keyword evidence="8" id="KW-0812">Transmembrane</keyword>
<feature type="binding site" evidence="7">
    <location>
        <position position="56"/>
    </location>
    <ligand>
        <name>ATP</name>
        <dbReference type="ChEBI" id="CHEBI:30616"/>
    </ligand>
</feature>
<dbReference type="InterPro" id="IPR017441">
    <property type="entry name" value="Protein_kinase_ATP_BS"/>
</dbReference>
<dbReference type="PANTHER" id="PTHR43289:SF6">
    <property type="entry name" value="SERINE_THREONINE-PROTEIN KINASE NEKL-3"/>
    <property type="match status" value="1"/>
</dbReference>
<dbReference type="SUPFAM" id="SSF56112">
    <property type="entry name" value="Protein kinase-like (PK-like)"/>
    <property type="match status" value="1"/>
</dbReference>
<dbReference type="AlphaFoldDB" id="A0A3S3AP31"/>
<dbReference type="GO" id="GO:0004674">
    <property type="term" value="F:protein serine/threonine kinase activity"/>
    <property type="evidence" value="ECO:0007669"/>
    <property type="project" value="UniProtKB-KW"/>
</dbReference>
<keyword evidence="11" id="KW-1185">Reference proteome</keyword>
<dbReference type="EMBL" id="RKLO01000001">
    <property type="protein sequence ID" value="RVW05152.1"/>
    <property type="molecule type" value="Genomic_DNA"/>
</dbReference>
<evidence type="ECO:0000256" key="8">
    <source>
        <dbReference type="SAM" id="Phobius"/>
    </source>
</evidence>
<comment type="caution">
    <text evidence="10">The sequence shown here is derived from an EMBL/GenBank/DDBJ whole genome shotgun (WGS) entry which is preliminary data.</text>
</comment>
<dbReference type="PROSITE" id="PS00108">
    <property type="entry name" value="PROTEIN_KINASE_ST"/>
    <property type="match status" value="1"/>
</dbReference>
<dbReference type="GO" id="GO:0005524">
    <property type="term" value="F:ATP binding"/>
    <property type="evidence" value="ECO:0007669"/>
    <property type="project" value="UniProtKB-UniRule"/>
</dbReference>
<keyword evidence="2 10" id="KW-0723">Serine/threonine-protein kinase</keyword>
<keyword evidence="8" id="KW-0472">Membrane</keyword>
<evidence type="ECO:0000256" key="2">
    <source>
        <dbReference type="ARBA" id="ARBA00022527"/>
    </source>
</evidence>
<dbReference type="InterPro" id="IPR008271">
    <property type="entry name" value="Ser/Thr_kinase_AS"/>
</dbReference>
<dbReference type="CDD" id="cd14014">
    <property type="entry name" value="STKc_PknB_like"/>
    <property type="match status" value="1"/>
</dbReference>
<dbReference type="Pfam" id="PF00069">
    <property type="entry name" value="Pkinase"/>
    <property type="match status" value="1"/>
</dbReference>
<evidence type="ECO:0000313" key="11">
    <source>
        <dbReference type="Proteomes" id="UP000283479"/>
    </source>
</evidence>
<dbReference type="PROSITE" id="PS50011">
    <property type="entry name" value="PROTEIN_KINASE_DOM"/>
    <property type="match status" value="1"/>
</dbReference>
<dbReference type="SMART" id="SM00220">
    <property type="entry name" value="S_TKc"/>
    <property type="match status" value="1"/>
</dbReference>